<evidence type="ECO:0000313" key="2">
    <source>
        <dbReference type="EMBL" id="TKI01694.1"/>
    </source>
</evidence>
<dbReference type="InterPro" id="IPR004291">
    <property type="entry name" value="Transposase_IS66_central"/>
</dbReference>
<dbReference type="Pfam" id="PF03050">
    <property type="entry name" value="DDE_Tnp_IS66"/>
    <property type="match status" value="1"/>
</dbReference>
<dbReference type="Proteomes" id="UP000305202">
    <property type="component" value="Unassembled WGS sequence"/>
</dbReference>
<feature type="non-terminal residue" evidence="2">
    <location>
        <position position="91"/>
    </location>
</feature>
<dbReference type="RefSeq" id="WP_170975548.1">
    <property type="nucleotide sequence ID" value="NZ_SZPQ01000158.1"/>
</dbReference>
<evidence type="ECO:0000313" key="3">
    <source>
        <dbReference type="Proteomes" id="UP000305202"/>
    </source>
</evidence>
<dbReference type="InterPro" id="IPR052344">
    <property type="entry name" value="Transposase-related"/>
</dbReference>
<dbReference type="PANTHER" id="PTHR33678">
    <property type="entry name" value="BLL1576 PROTEIN"/>
    <property type="match status" value="1"/>
</dbReference>
<dbReference type="PANTHER" id="PTHR33678:SF1">
    <property type="entry name" value="BLL1576 PROTEIN"/>
    <property type="match status" value="1"/>
</dbReference>
<name>A0ABY2SD10_9HYPH</name>
<evidence type="ECO:0000259" key="1">
    <source>
        <dbReference type="Pfam" id="PF03050"/>
    </source>
</evidence>
<protein>
    <submittedName>
        <fullName evidence="2">IS66 family transposase</fullName>
    </submittedName>
</protein>
<accession>A0ABY2SD10</accession>
<sequence>AFKVIKTRRTKKACARCDTIVQAPAPSRPIERGIAGPGLLSRVMTAKYAEHQPLYRLSEIFARQGVALSRATMAGWVGLCSNLLAPLADAV</sequence>
<keyword evidence="3" id="KW-1185">Reference proteome</keyword>
<dbReference type="EMBL" id="SZPQ01000158">
    <property type="protein sequence ID" value="TKI01694.1"/>
    <property type="molecule type" value="Genomic_DNA"/>
</dbReference>
<gene>
    <name evidence="2" type="ORF">FCN80_26215</name>
</gene>
<feature type="domain" description="Transposase IS66 central" evidence="1">
    <location>
        <begin position="32"/>
        <end position="90"/>
    </location>
</feature>
<organism evidence="2 3">
    <name type="scientific">Martelella alba</name>
    <dbReference type="NCBI Taxonomy" id="2590451"/>
    <lineage>
        <taxon>Bacteria</taxon>
        <taxon>Pseudomonadati</taxon>
        <taxon>Pseudomonadota</taxon>
        <taxon>Alphaproteobacteria</taxon>
        <taxon>Hyphomicrobiales</taxon>
        <taxon>Aurantimonadaceae</taxon>
        <taxon>Martelella</taxon>
    </lineage>
</organism>
<reference evidence="2 3" key="1">
    <citation type="submission" date="2019-04" db="EMBL/GenBank/DDBJ databases">
        <authorList>
            <person name="Li M."/>
            <person name="Gao C."/>
        </authorList>
    </citation>
    <scope>NUCLEOTIDE SEQUENCE [LARGE SCALE GENOMIC DNA]</scope>
    <source>
        <strain evidence="2 3">BGMRC 2031</strain>
    </source>
</reference>
<feature type="non-terminal residue" evidence="2">
    <location>
        <position position="1"/>
    </location>
</feature>
<proteinExistence type="predicted"/>
<comment type="caution">
    <text evidence="2">The sequence shown here is derived from an EMBL/GenBank/DDBJ whole genome shotgun (WGS) entry which is preliminary data.</text>
</comment>